<evidence type="ECO:0000259" key="1">
    <source>
        <dbReference type="Pfam" id="PF08241"/>
    </source>
</evidence>
<comment type="caution">
    <text evidence="2">The sequence shown here is derived from an EMBL/GenBank/DDBJ whole genome shotgun (WGS) entry which is preliminary data.</text>
</comment>
<evidence type="ECO:0000313" key="3">
    <source>
        <dbReference type="Proteomes" id="UP000183085"/>
    </source>
</evidence>
<dbReference type="Pfam" id="PF08241">
    <property type="entry name" value="Methyltransf_11"/>
    <property type="match status" value="1"/>
</dbReference>
<dbReference type="CDD" id="cd02440">
    <property type="entry name" value="AdoMet_MTases"/>
    <property type="match status" value="1"/>
</dbReference>
<evidence type="ECO:0000313" key="2">
    <source>
        <dbReference type="EMBL" id="OIP40590.1"/>
    </source>
</evidence>
<dbReference type="SUPFAM" id="SSF53335">
    <property type="entry name" value="S-adenosyl-L-methionine-dependent methyltransferases"/>
    <property type="match status" value="1"/>
</dbReference>
<accession>A0A1J5EBB8</accession>
<dbReference type="STRING" id="1817895.AUJ95_04425"/>
<dbReference type="GO" id="GO:0008757">
    <property type="term" value="F:S-adenosylmethionine-dependent methyltransferase activity"/>
    <property type="evidence" value="ECO:0007669"/>
    <property type="project" value="InterPro"/>
</dbReference>
<feature type="domain" description="Methyltransferase type 11" evidence="1">
    <location>
        <begin position="41"/>
        <end position="129"/>
    </location>
</feature>
<sequence>MNNTMEKYARSEKHHWWHRARRHIIFTLLSRYAPQNHGKVLDVGCGPGTTMSYLKKFGQVIGIDISSDAVKFCRDSGHKYTMCASAEKLPIKDEEFSLITMLDVLEHIEDDMQVLHELARICKPNGIILLTVPAYRFLWGDIDEICKHKRRYTASELCARLRAAGLHIERVSYMNALLLPVTWLSRRWKAMTGKNKPLKSPFEKKYPAWLSHILESLFKLEASFLKTWDLPFGVSIICVVRKQEYE</sequence>
<dbReference type="InterPro" id="IPR029063">
    <property type="entry name" value="SAM-dependent_MTases_sf"/>
</dbReference>
<dbReference type="Gene3D" id="3.40.50.150">
    <property type="entry name" value="Vaccinia Virus protein VP39"/>
    <property type="match status" value="1"/>
</dbReference>
<dbReference type="Proteomes" id="UP000183085">
    <property type="component" value="Unassembled WGS sequence"/>
</dbReference>
<organism evidence="2 3">
    <name type="scientific">Candidatus Desantisbacteria bacterium CG2_30_40_21</name>
    <dbReference type="NCBI Taxonomy" id="1817895"/>
    <lineage>
        <taxon>Bacteria</taxon>
        <taxon>Candidatus Desantisiibacteriota</taxon>
    </lineage>
</organism>
<dbReference type="PANTHER" id="PTHR43861">
    <property type="entry name" value="TRANS-ACONITATE 2-METHYLTRANSFERASE-RELATED"/>
    <property type="match status" value="1"/>
</dbReference>
<dbReference type="PANTHER" id="PTHR43861:SF6">
    <property type="entry name" value="METHYLTRANSFERASE TYPE 11"/>
    <property type="match status" value="1"/>
</dbReference>
<reference evidence="2 3" key="1">
    <citation type="journal article" date="2016" name="Environ. Microbiol.">
        <title>Genomic resolution of a cold subsurface aquifer community provides metabolic insights for novel microbes adapted to high CO concentrations.</title>
        <authorList>
            <person name="Probst A.J."/>
            <person name="Castelle C.J."/>
            <person name="Singh A."/>
            <person name="Brown C.T."/>
            <person name="Anantharaman K."/>
            <person name="Sharon I."/>
            <person name="Hug L.A."/>
            <person name="Burstein D."/>
            <person name="Emerson J.B."/>
            <person name="Thomas B.C."/>
            <person name="Banfield J.F."/>
        </authorList>
    </citation>
    <scope>NUCLEOTIDE SEQUENCE [LARGE SCALE GENOMIC DNA]</scope>
    <source>
        <strain evidence="2">CG2_30_40_21</strain>
    </source>
</reference>
<gene>
    <name evidence="2" type="ORF">AUJ95_04425</name>
</gene>
<proteinExistence type="predicted"/>
<dbReference type="InterPro" id="IPR013216">
    <property type="entry name" value="Methyltransf_11"/>
</dbReference>
<protein>
    <recommendedName>
        <fullName evidence="1">Methyltransferase type 11 domain-containing protein</fullName>
    </recommendedName>
</protein>
<name>A0A1J5EBB8_9BACT</name>
<dbReference type="AlphaFoldDB" id="A0A1J5EBB8"/>
<dbReference type="EMBL" id="MNYI01000115">
    <property type="protein sequence ID" value="OIP40590.1"/>
    <property type="molecule type" value="Genomic_DNA"/>
</dbReference>